<dbReference type="InterPro" id="IPR006439">
    <property type="entry name" value="HAD-SF_hydro_IA"/>
</dbReference>
<evidence type="ECO:0000256" key="2">
    <source>
        <dbReference type="ARBA" id="ARBA00022723"/>
    </source>
</evidence>
<protein>
    <submittedName>
        <fullName evidence="5">HAD hydrolase, family IA, variant 3</fullName>
    </submittedName>
</protein>
<dbReference type="InterPro" id="IPR051400">
    <property type="entry name" value="HAD-like_hydrolase"/>
</dbReference>
<dbReference type="SFLD" id="SFLDS00003">
    <property type="entry name" value="Haloacid_Dehalogenase"/>
    <property type="match status" value="1"/>
</dbReference>
<evidence type="ECO:0000256" key="3">
    <source>
        <dbReference type="ARBA" id="ARBA00022801"/>
    </source>
</evidence>
<dbReference type="eggNOG" id="COG1011">
    <property type="taxonomic scope" value="Bacteria"/>
</dbReference>
<dbReference type="NCBIfam" id="TIGR01509">
    <property type="entry name" value="HAD-SF-IA-v3"/>
    <property type="match status" value="1"/>
</dbReference>
<dbReference type="SUPFAM" id="SSF56784">
    <property type="entry name" value="HAD-like"/>
    <property type="match status" value="1"/>
</dbReference>
<evidence type="ECO:0000256" key="4">
    <source>
        <dbReference type="ARBA" id="ARBA00022842"/>
    </source>
</evidence>
<gene>
    <name evidence="5" type="ORF">BUTYVIB_01792</name>
</gene>
<dbReference type="PANTHER" id="PTHR46470">
    <property type="entry name" value="N-ACYLNEURAMINATE-9-PHOSPHATASE"/>
    <property type="match status" value="1"/>
</dbReference>
<keyword evidence="6" id="KW-1185">Reference proteome</keyword>
<reference evidence="5 6" key="1">
    <citation type="submission" date="2010-02" db="EMBL/GenBank/DDBJ databases">
        <authorList>
            <person name="Weinstock G."/>
            <person name="Sodergren E."/>
            <person name="Clifton S."/>
            <person name="Fulton L."/>
            <person name="Fulton B."/>
            <person name="Courtney L."/>
            <person name="Fronick C."/>
            <person name="Harrison M."/>
            <person name="Strong C."/>
            <person name="Farmer C."/>
            <person name="Delahaunty K."/>
            <person name="Markovic C."/>
            <person name="Hall O."/>
            <person name="Minx P."/>
            <person name="Tomlinson C."/>
            <person name="Mitreva M."/>
            <person name="Nelson J."/>
            <person name="Hou S."/>
            <person name="Wollam A."/>
            <person name="Pepin K.H."/>
            <person name="Johnson M."/>
            <person name="Bhonagiri V."/>
            <person name="Zhang X."/>
            <person name="Suruliraj S."/>
            <person name="Warren W."/>
            <person name="Chinwalla A."/>
            <person name="Mardis E.R."/>
            <person name="Wilson R.K."/>
        </authorList>
    </citation>
    <scope>NUCLEOTIDE SEQUENCE [LARGE SCALE GENOMIC DNA]</scope>
    <source>
        <strain evidence="5 6">DSM 2876</strain>
    </source>
</reference>
<evidence type="ECO:0000313" key="5">
    <source>
        <dbReference type="EMBL" id="EFF68052.1"/>
    </source>
</evidence>
<evidence type="ECO:0000256" key="1">
    <source>
        <dbReference type="ARBA" id="ARBA00001946"/>
    </source>
</evidence>
<dbReference type="NCBIfam" id="TIGR01549">
    <property type="entry name" value="HAD-SF-IA-v1"/>
    <property type="match status" value="1"/>
</dbReference>
<dbReference type="HOGENOM" id="CLU_045011_8_6_9"/>
<dbReference type="SFLD" id="SFLDG01129">
    <property type="entry name" value="C1.5:_HAD__Beta-PGM__Phosphata"/>
    <property type="match status" value="1"/>
</dbReference>
<dbReference type="GO" id="GO:0016791">
    <property type="term" value="F:phosphatase activity"/>
    <property type="evidence" value="ECO:0007669"/>
    <property type="project" value="TreeGrafter"/>
</dbReference>
<dbReference type="AlphaFoldDB" id="D4S122"/>
<dbReference type="InterPro" id="IPR006549">
    <property type="entry name" value="HAD-SF_hydro_IIIA"/>
</dbReference>
<dbReference type="RefSeq" id="WP_005603602.1">
    <property type="nucleotide sequence ID" value="NZ_GG663524.1"/>
</dbReference>
<dbReference type="Pfam" id="PF00702">
    <property type="entry name" value="Hydrolase"/>
    <property type="match status" value="1"/>
</dbReference>
<sequence>MYKNYIFDLYGTLIDIRTDEWSEEPWEEFAAWLTGNGMPYTGSEVKALYDNEVNRLTSVKTKYTSPEIDIIPVFEAICKKHRPDITDEEVWKAGEQFRIITTKMIKLYPNTKKVLTGLKKAGKKVYLLSNAQRVFTWQELVKTGIVDDFDDIFISSDEGCKKPDPEFYKKLINKHNLDITECIMIGNDSTSDIAGANAVGMDALYVRTAISPENDPVPDCRYVFEDGDIGHVLDI</sequence>
<organism evidence="5 6">
    <name type="scientific">Eshraghiella crossota DSM 2876</name>
    <dbReference type="NCBI Taxonomy" id="511680"/>
    <lineage>
        <taxon>Bacteria</taxon>
        <taxon>Bacillati</taxon>
        <taxon>Bacillota</taxon>
        <taxon>Clostridia</taxon>
        <taxon>Lachnospirales</taxon>
        <taxon>Lachnospiraceae</taxon>
        <taxon>Eshraghiella</taxon>
    </lineage>
</organism>
<proteinExistence type="predicted"/>
<keyword evidence="3 5" id="KW-0378">Hydrolase</keyword>
<dbReference type="InterPro" id="IPR023214">
    <property type="entry name" value="HAD_sf"/>
</dbReference>
<dbReference type="EMBL" id="ABWN01000032">
    <property type="protein sequence ID" value="EFF68052.1"/>
    <property type="molecule type" value="Genomic_DNA"/>
</dbReference>
<dbReference type="Gene3D" id="1.10.150.520">
    <property type="match status" value="1"/>
</dbReference>
<dbReference type="InterPro" id="IPR036412">
    <property type="entry name" value="HAD-like_sf"/>
</dbReference>
<dbReference type="GO" id="GO:0046872">
    <property type="term" value="F:metal ion binding"/>
    <property type="evidence" value="ECO:0007669"/>
    <property type="project" value="UniProtKB-KW"/>
</dbReference>
<dbReference type="GO" id="GO:0044281">
    <property type="term" value="P:small molecule metabolic process"/>
    <property type="evidence" value="ECO:0007669"/>
    <property type="project" value="UniProtKB-ARBA"/>
</dbReference>
<dbReference type="STRING" id="45851.BHV86_05855"/>
<accession>D4S122</accession>
<dbReference type="GeneID" id="98917344"/>
<comment type="cofactor">
    <cofactor evidence="1">
        <name>Mg(2+)</name>
        <dbReference type="ChEBI" id="CHEBI:18420"/>
    </cofactor>
</comment>
<keyword evidence="2" id="KW-0479">Metal-binding</keyword>
<dbReference type="Proteomes" id="UP000006238">
    <property type="component" value="Unassembled WGS sequence"/>
</dbReference>
<dbReference type="PANTHER" id="PTHR46470:SF2">
    <property type="entry name" value="GLYCERALDEHYDE 3-PHOSPHATE PHOSPHATASE"/>
    <property type="match status" value="1"/>
</dbReference>
<name>D4S122_9FIRM</name>
<dbReference type="NCBIfam" id="TIGR01662">
    <property type="entry name" value="HAD-SF-IIIA"/>
    <property type="match status" value="1"/>
</dbReference>
<comment type="caution">
    <text evidence="5">The sequence shown here is derived from an EMBL/GenBank/DDBJ whole genome shotgun (WGS) entry which is preliminary data.</text>
</comment>
<dbReference type="PRINTS" id="PR00413">
    <property type="entry name" value="HADHALOGNASE"/>
</dbReference>
<evidence type="ECO:0000313" key="6">
    <source>
        <dbReference type="Proteomes" id="UP000006238"/>
    </source>
</evidence>
<dbReference type="Gene3D" id="3.40.50.1000">
    <property type="entry name" value="HAD superfamily/HAD-like"/>
    <property type="match status" value="1"/>
</dbReference>
<keyword evidence="4" id="KW-0460">Magnesium</keyword>